<reference evidence="3 4" key="1">
    <citation type="submission" date="2019-05" db="EMBL/GenBank/DDBJ databases">
        <title>Draft genome sequence of Nonomuraea zeae DSM 100528.</title>
        <authorList>
            <person name="Saricaoglu S."/>
            <person name="Isik K."/>
        </authorList>
    </citation>
    <scope>NUCLEOTIDE SEQUENCE [LARGE SCALE GENOMIC DNA]</scope>
    <source>
        <strain evidence="3 4">DSM 100528</strain>
    </source>
</reference>
<gene>
    <name evidence="3" type="ORF">ETD85_12375</name>
</gene>
<evidence type="ECO:0000313" key="3">
    <source>
        <dbReference type="EMBL" id="TMR35870.1"/>
    </source>
</evidence>
<feature type="transmembrane region" description="Helical" evidence="2">
    <location>
        <begin position="39"/>
        <end position="59"/>
    </location>
</feature>
<protein>
    <submittedName>
        <fullName evidence="3">Uncharacterized protein</fullName>
    </submittedName>
</protein>
<dbReference type="RefSeq" id="WP_138689808.1">
    <property type="nucleotide sequence ID" value="NZ_JBHSAZ010000024.1"/>
</dbReference>
<keyword evidence="2" id="KW-0472">Membrane</keyword>
<evidence type="ECO:0000313" key="4">
    <source>
        <dbReference type="Proteomes" id="UP000306628"/>
    </source>
</evidence>
<feature type="compositionally biased region" description="Basic and acidic residues" evidence="1">
    <location>
        <begin position="1"/>
        <end position="10"/>
    </location>
</feature>
<organism evidence="3 4">
    <name type="scientific">Nonomuraea zeae</name>
    <dbReference type="NCBI Taxonomy" id="1642303"/>
    <lineage>
        <taxon>Bacteria</taxon>
        <taxon>Bacillati</taxon>
        <taxon>Actinomycetota</taxon>
        <taxon>Actinomycetes</taxon>
        <taxon>Streptosporangiales</taxon>
        <taxon>Streptosporangiaceae</taxon>
        <taxon>Nonomuraea</taxon>
    </lineage>
</organism>
<name>A0A5S4HAH5_9ACTN</name>
<dbReference type="EMBL" id="VCKX01000029">
    <property type="protein sequence ID" value="TMR35870.1"/>
    <property type="molecule type" value="Genomic_DNA"/>
</dbReference>
<dbReference type="AlphaFoldDB" id="A0A5S4HAH5"/>
<sequence>MTIDDLRGMLDEQSLDGPDNDHRLSQIRRRIRHSARRRLVGGAAVAAAVMVAAAGTLSLPGVEVVSSPPSASSTTVVVPEPPEVFAGMERTAYRRSTAANTLLQLDVTGHGPHAAIVVTCPPGFELLWRAWFAGGMNTRCDPHDGNPGAVVMMTGEDWAMPGQPRRVDVAVVPSGTAKAAGAVHVGTSSPPQQNGTRPRAITLEELLARQQPVQAGWAVAVYSGTCAGDARCE</sequence>
<evidence type="ECO:0000256" key="1">
    <source>
        <dbReference type="SAM" id="MobiDB-lite"/>
    </source>
</evidence>
<keyword evidence="2" id="KW-0812">Transmembrane</keyword>
<evidence type="ECO:0000256" key="2">
    <source>
        <dbReference type="SAM" id="Phobius"/>
    </source>
</evidence>
<proteinExistence type="predicted"/>
<dbReference type="OrthoDB" id="3474211at2"/>
<comment type="caution">
    <text evidence="3">The sequence shown here is derived from an EMBL/GenBank/DDBJ whole genome shotgun (WGS) entry which is preliminary data.</text>
</comment>
<accession>A0A5S4HAH5</accession>
<keyword evidence="4" id="KW-1185">Reference proteome</keyword>
<feature type="region of interest" description="Disordered" evidence="1">
    <location>
        <begin position="1"/>
        <end position="22"/>
    </location>
</feature>
<keyword evidence="2" id="KW-1133">Transmembrane helix</keyword>
<dbReference type="Proteomes" id="UP000306628">
    <property type="component" value="Unassembled WGS sequence"/>
</dbReference>